<proteinExistence type="inferred from homology"/>
<dbReference type="GO" id="GO:0000723">
    <property type="term" value="P:telomere maintenance"/>
    <property type="evidence" value="ECO:0007669"/>
    <property type="project" value="InterPro"/>
</dbReference>
<keyword evidence="1" id="KW-0547">Nucleotide-binding</keyword>
<comment type="catalytic activity">
    <reaction evidence="1">
        <text>ATP + H2O = ADP + phosphate + H(+)</text>
        <dbReference type="Rhea" id="RHEA:13065"/>
        <dbReference type="ChEBI" id="CHEBI:15377"/>
        <dbReference type="ChEBI" id="CHEBI:15378"/>
        <dbReference type="ChEBI" id="CHEBI:30616"/>
        <dbReference type="ChEBI" id="CHEBI:43474"/>
        <dbReference type="ChEBI" id="CHEBI:456216"/>
        <dbReference type="EC" id="5.6.2.3"/>
    </reaction>
</comment>
<name>W2L0D7_PHYNI</name>
<dbReference type="PANTHER" id="PTHR47642">
    <property type="entry name" value="ATP-DEPENDENT DNA HELICASE"/>
    <property type="match status" value="1"/>
</dbReference>
<dbReference type="AlphaFoldDB" id="W2L0D7"/>
<dbReference type="GO" id="GO:0005524">
    <property type="term" value="F:ATP binding"/>
    <property type="evidence" value="ECO:0007669"/>
    <property type="project" value="UniProtKB-KW"/>
</dbReference>
<evidence type="ECO:0000256" key="1">
    <source>
        <dbReference type="RuleBase" id="RU363044"/>
    </source>
</evidence>
<dbReference type="GO" id="GO:0006281">
    <property type="term" value="P:DNA repair"/>
    <property type="evidence" value="ECO:0007669"/>
    <property type="project" value="UniProtKB-KW"/>
</dbReference>
<accession>W2L0D7</accession>
<feature type="domain" description="DNA helicase Pif1-like DEAD-box helicase" evidence="3">
    <location>
        <begin position="452"/>
        <end position="640"/>
    </location>
</feature>
<reference evidence="4" key="1">
    <citation type="submission" date="2013-11" db="EMBL/GenBank/DDBJ databases">
        <title>The Genome Sequence of Phytophthora parasitica CHvinca01.</title>
        <authorList>
            <consortium name="The Broad Institute Genomics Platform"/>
            <person name="Russ C."/>
            <person name="Tyler B."/>
            <person name="Panabieres F."/>
            <person name="Shan W."/>
            <person name="Tripathy S."/>
            <person name="Grunwald N."/>
            <person name="Machado M."/>
            <person name="Johnson C.S."/>
            <person name="Arredondo F."/>
            <person name="Hong C."/>
            <person name="Coffey M."/>
            <person name="Young S.K."/>
            <person name="Zeng Q."/>
            <person name="Gargeya S."/>
            <person name="Fitzgerald M."/>
            <person name="Abouelleil A."/>
            <person name="Alvarado L."/>
            <person name="Chapman S.B."/>
            <person name="Gainer-Dewar J."/>
            <person name="Goldberg J."/>
            <person name="Griggs A."/>
            <person name="Gujja S."/>
            <person name="Hansen M."/>
            <person name="Howarth C."/>
            <person name="Imamovic A."/>
            <person name="Ireland A."/>
            <person name="Larimer J."/>
            <person name="McCowan C."/>
            <person name="Murphy C."/>
            <person name="Pearson M."/>
            <person name="Poon T.W."/>
            <person name="Priest M."/>
            <person name="Roberts A."/>
            <person name="Saif S."/>
            <person name="Shea T."/>
            <person name="Sykes S."/>
            <person name="Wortman J."/>
            <person name="Nusbaum C."/>
            <person name="Birren B."/>
        </authorList>
    </citation>
    <scope>NUCLEOTIDE SEQUENCE [LARGE SCALE GENOMIC DNA]</scope>
    <source>
        <strain evidence="4">CHvinca01</strain>
    </source>
</reference>
<dbReference type="SUPFAM" id="SSF52540">
    <property type="entry name" value="P-loop containing nucleoside triphosphate hydrolases"/>
    <property type="match status" value="2"/>
</dbReference>
<evidence type="ECO:0000259" key="3">
    <source>
        <dbReference type="Pfam" id="PF05970"/>
    </source>
</evidence>
<dbReference type="EC" id="5.6.2.3" evidence="1"/>
<dbReference type="InterPro" id="IPR010285">
    <property type="entry name" value="DNA_helicase_pif1-like_DEAD"/>
</dbReference>
<gene>
    <name evidence="4" type="ORF">L917_10961</name>
</gene>
<keyword evidence="1" id="KW-0347">Helicase</keyword>
<keyword evidence="1" id="KW-0378">Hydrolase</keyword>
<feature type="region of interest" description="Disordered" evidence="2">
    <location>
        <begin position="185"/>
        <end position="208"/>
    </location>
</feature>
<dbReference type="Gene3D" id="3.40.50.300">
    <property type="entry name" value="P-loop containing nucleotide triphosphate hydrolases"/>
    <property type="match status" value="2"/>
</dbReference>
<dbReference type="PANTHER" id="PTHR47642:SF5">
    <property type="entry name" value="ATP-DEPENDENT DNA HELICASE"/>
    <property type="match status" value="1"/>
</dbReference>
<dbReference type="Proteomes" id="UP000054423">
    <property type="component" value="Unassembled WGS sequence"/>
</dbReference>
<dbReference type="InterPro" id="IPR051055">
    <property type="entry name" value="PIF1_helicase"/>
</dbReference>
<comment type="similarity">
    <text evidence="1">Belongs to the helicase family.</text>
</comment>
<keyword evidence="1" id="KW-0233">DNA recombination</keyword>
<sequence>MSGEDAGDMVEEYQQAYMSKEKGGLKHAISAMHSAISHILKFPSVAPDTGTDLPEHRSFLSSDTCWFVFPHKLVQYVENLHVQDESASEVEEDGEIGNVTGDDDEEDGSIHERLEALIASADENEVSSADMNGVTHTGSRMFRLNDGKMVVVTQSDSYWHRGKWFADYSPLEFEMIVDLLPRRDCKREPSSRGRPKRRGFDLSPSHPLAPHYQGFIRAKFKTPMLGGTPPPPLAKNGRSSPALSKYLLCWGLGNPKLAPDVSSHELIRVCKSWNSASASFLSRQRYQYLHNVLKKRSRSSTNEKTCSEWRSRNWVIPAEGQSTNKKGQDHEDTIEHETPLEVCAEELFNLKVAASVASAVESLRKDFWSVIPSDVGGTTQTESTCDPIFQSNLEEGRSLSQVARSINAMRPQGDSRPMLGPNLATGISVPSGSALDNLEGVSQDASERGKCSPDQRLVFDRVVQSIDGDRKLRQTLTLLHGGGGTGKSTLICRIVTTLARYGIETVNTCPTGVGALHLQKGRTFHSAFKAARDVLSVNNVELLSLSFTDRVWLIVVDEVSMLCSAYLLLLDTRLRAIYRNNLPFGGRSVILCGDFLQLKVTSGIALCKMFYMDTRSSAQLSARALFRKFQTYFLTQQHRAASCPIQQANLESCRVLPAARPSGDSWSALEKQTFRPVTQQVVKSVTTELDIDTVKQDPGWLDDMTILVTSNFDKAVLTGCTARLYAKRHRQLLFRWKRELKQDVSPELERMVYDKDANPELFAYFVAGAPGQVLDNNNDNVSWGVANGTSCRMHSLAWEDRLKRDQVRRIVDEARLITSDVIDLSFPPDFINIQLVKVDGDLRTDEDWPCENNLESEFVETTSGRSYKKSIIIPVGIAKNPQRKSTVKLGFGVLDKPVEMEFIQHAVDQAQVMTVWKAQGATLKRVVLNLEPIRATAPKWKFEHIYVGMSRVTSVSNLRGLLQQMQTLDRLFPDVLISMAATEAAASGHLHVLEWLYLRQHRVCWEPNITRKAVGSGILPVVRLLIQRFPPVSVKELFEVLLVSLVGGHTEITEFLWGQVLQLQPSQTYVSTAVSRASLSLAKWMLRDPTVGPPIISIDFAARRGDIDFVQWAQYHRSIATFSALDYAAASEMTTR</sequence>
<feature type="compositionally biased region" description="Acidic residues" evidence="2">
    <location>
        <begin position="86"/>
        <end position="107"/>
    </location>
</feature>
<feature type="region of interest" description="Disordered" evidence="2">
    <location>
        <begin position="85"/>
        <end position="108"/>
    </location>
</feature>
<evidence type="ECO:0000313" key="4">
    <source>
        <dbReference type="EMBL" id="ETL90299.1"/>
    </source>
</evidence>
<protein>
    <recommendedName>
        <fullName evidence="1">ATP-dependent DNA helicase</fullName>
        <ecNumber evidence="1">5.6.2.3</ecNumber>
    </recommendedName>
</protein>
<dbReference type="OrthoDB" id="129851at2759"/>
<comment type="cofactor">
    <cofactor evidence="1">
        <name>Mg(2+)</name>
        <dbReference type="ChEBI" id="CHEBI:18420"/>
    </cofactor>
</comment>
<dbReference type="VEuPathDB" id="FungiDB:PPTG_13528"/>
<keyword evidence="1" id="KW-0234">DNA repair</keyword>
<dbReference type="Pfam" id="PF05970">
    <property type="entry name" value="PIF1"/>
    <property type="match status" value="1"/>
</dbReference>
<keyword evidence="1" id="KW-0067">ATP-binding</keyword>
<dbReference type="GO" id="GO:0043139">
    <property type="term" value="F:5'-3' DNA helicase activity"/>
    <property type="evidence" value="ECO:0007669"/>
    <property type="project" value="UniProtKB-EC"/>
</dbReference>
<dbReference type="GO" id="GO:0016887">
    <property type="term" value="F:ATP hydrolysis activity"/>
    <property type="evidence" value="ECO:0007669"/>
    <property type="project" value="RHEA"/>
</dbReference>
<organism evidence="4">
    <name type="scientific">Phytophthora nicotianae</name>
    <name type="common">Potato buckeye rot agent</name>
    <name type="synonym">Phytophthora parasitica</name>
    <dbReference type="NCBI Taxonomy" id="4792"/>
    <lineage>
        <taxon>Eukaryota</taxon>
        <taxon>Sar</taxon>
        <taxon>Stramenopiles</taxon>
        <taxon>Oomycota</taxon>
        <taxon>Peronosporomycetes</taxon>
        <taxon>Peronosporales</taxon>
        <taxon>Peronosporaceae</taxon>
        <taxon>Phytophthora</taxon>
    </lineage>
</organism>
<dbReference type="GO" id="GO:0006310">
    <property type="term" value="P:DNA recombination"/>
    <property type="evidence" value="ECO:0007669"/>
    <property type="project" value="UniProtKB-KW"/>
</dbReference>
<keyword evidence="1" id="KW-0227">DNA damage</keyword>
<dbReference type="InterPro" id="IPR027417">
    <property type="entry name" value="P-loop_NTPase"/>
</dbReference>
<dbReference type="EMBL" id="KI680358">
    <property type="protein sequence ID" value="ETL90299.1"/>
    <property type="molecule type" value="Genomic_DNA"/>
</dbReference>
<evidence type="ECO:0000256" key="2">
    <source>
        <dbReference type="SAM" id="MobiDB-lite"/>
    </source>
</evidence>